<evidence type="ECO:0000313" key="11">
    <source>
        <dbReference type="Proteomes" id="UP000178606"/>
    </source>
</evidence>
<keyword evidence="6 7" id="KW-0067">ATP-binding</keyword>
<organism evidence="10 11">
    <name type="scientific">Handelsmanbacteria sp. (strain RIFCSPLOWO2_12_FULL_64_10)</name>
    <dbReference type="NCBI Taxonomy" id="1817868"/>
    <lineage>
        <taxon>Bacteria</taxon>
        <taxon>Candidatus Handelsmaniibacteriota</taxon>
    </lineage>
</organism>
<dbReference type="PROSITE" id="PS50011">
    <property type="entry name" value="PROTEIN_KINASE_DOM"/>
    <property type="match status" value="1"/>
</dbReference>
<feature type="domain" description="Protein kinase" evidence="9">
    <location>
        <begin position="60"/>
        <end position="316"/>
    </location>
</feature>
<dbReference type="PROSITE" id="PS00107">
    <property type="entry name" value="PROTEIN_KINASE_ATP"/>
    <property type="match status" value="1"/>
</dbReference>
<keyword evidence="5" id="KW-0418">Kinase</keyword>
<evidence type="ECO:0000256" key="6">
    <source>
        <dbReference type="ARBA" id="ARBA00022840"/>
    </source>
</evidence>
<accession>A0A1F6D4B0</accession>
<evidence type="ECO:0000256" key="3">
    <source>
        <dbReference type="ARBA" id="ARBA00022679"/>
    </source>
</evidence>
<dbReference type="PROSITE" id="PS00108">
    <property type="entry name" value="PROTEIN_KINASE_ST"/>
    <property type="match status" value="1"/>
</dbReference>
<evidence type="ECO:0000256" key="4">
    <source>
        <dbReference type="ARBA" id="ARBA00022741"/>
    </source>
</evidence>
<keyword evidence="8" id="KW-0812">Transmembrane</keyword>
<protein>
    <recommendedName>
        <fullName evidence="1">non-specific serine/threonine protein kinase</fullName>
        <ecNumber evidence="1">2.7.11.1</ecNumber>
    </recommendedName>
</protein>
<dbReference type="Proteomes" id="UP000178606">
    <property type="component" value="Unassembled WGS sequence"/>
</dbReference>
<dbReference type="EC" id="2.7.11.1" evidence="1"/>
<evidence type="ECO:0000256" key="2">
    <source>
        <dbReference type="ARBA" id="ARBA00022527"/>
    </source>
</evidence>
<comment type="caution">
    <text evidence="10">The sequence shown here is derived from an EMBL/GenBank/DDBJ whole genome shotgun (WGS) entry which is preliminary data.</text>
</comment>
<name>A0A1F6D4B0_HANXR</name>
<feature type="binding site" evidence="7">
    <location>
        <position position="89"/>
    </location>
    <ligand>
        <name>ATP</name>
        <dbReference type="ChEBI" id="CHEBI:30616"/>
    </ligand>
</feature>
<dbReference type="Pfam" id="PF00069">
    <property type="entry name" value="Pkinase"/>
    <property type="match status" value="1"/>
</dbReference>
<evidence type="ECO:0000256" key="7">
    <source>
        <dbReference type="PROSITE-ProRule" id="PRU10141"/>
    </source>
</evidence>
<dbReference type="SUPFAM" id="SSF56112">
    <property type="entry name" value="Protein kinase-like (PK-like)"/>
    <property type="match status" value="1"/>
</dbReference>
<keyword evidence="4 7" id="KW-0547">Nucleotide-binding</keyword>
<feature type="transmembrane region" description="Helical" evidence="8">
    <location>
        <begin position="343"/>
        <end position="364"/>
    </location>
</feature>
<dbReference type="SMART" id="SM00220">
    <property type="entry name" value="S_TKc"/>
    <property type="match status" value="1"/>
</dbReference>
<dbReference type="CDD" id="cd14014">
    <property type="entry name" value="STKc_PknB_like"/>
    <property type="match status" value="1"/>
</dbReference>
<proteinExistence type="predicted"/>
<reference evidence="10 11" key="1">
    <citation type="journal article" date="2016" name="Nat. Commun.">
        <title>Thousands of microbial genomes shed light on interconnected biogeochemical processes in an aquifer system.</title>
        <authorList>
            <person name="Anantharaman K."/>
            <person name="Brown C.T."/>
            <person name="Hug L.A."/>
            <person name="Sharon I."/>
            <person name="Castelle C.J."/>
            <person name="Probst A.J."/>
            <person name="Thomas B.C."/>
            <person name="Singh A."/>
            <person name="Wilkins M.J."/>
            <person name="Karaoz U."/>
            <person name="Brodie E.L."/>
            <person name="Williams K.H."/>
            <person name="Hubbard S.S."/>
            <person name="Banfield J.F."/>
        </authorList>
    </citation>
    <scope>NUCLEOTIDE SEQUENCE [LARGE SCALE GENOMIC DNA]</scope>
    <source>
        <strain evidence="11">RIFCSPLOWO2_12_FULL_64_10</strain>
    </source>
</reference>
<dbReference type="GO" id="GO:0005524">
    <property type="term" value="F:ATP binding"/>
    <property type="evidence" value="ECO:0007669"/>
    <property type="project" value="UniProtKB-UniRule"/>
</dbReference>
<dbReference type="PANTHER" id="PTHR43289:SF6">
    <property type="entry name" value="SERINE_THREONINE-PROTEIN KINASE NEKL-3"/>
    <property type="match status" value="1"/>
</dbReference>
<dbReference type="PANTHER" id="PTHR43289">
    <property type="entry name" value="MITOGEN-ACTIVATED PROTEIN KINASE KINASE KINASE 20-RELATED"/>
    <property type="match status" value="1"/>
</dbReference>
<keyword evidence="2" id="KW-0723">Serine/threonine-protein kinase</keyword>
<dbReference type="FunFam" id="1.10.510.10:FF:000021">
    <property type="entry name" value="Serine/threonine protein kinase"/>
    <property type="match status" value="1"/>
</dbReference>
<keyword evidence="3" id="KW-0808">Transferase</keyword>
<dbReference type="EMBL" id="MFKF01000038">
    <property type="protein sequence ID" value="OGG56269.1"/>
    <property type="molecule type" value="Genomic_DNA"/>
</dbReference>
<evidence type="ECO:0000313" key="10">
    <source>
        <dbReference type="EMBL" id="OGG56269.1"/>
    </source>
</evidence>
<dbReference type="GO" id="GO:0004674">
    <property type="term" value="F:protein serine/threonine kinase activity"/>
    <property type="evidence" value="ECO:0007669"/>
    <property type="project" value="UniProtKB-KW"/>
</dbReference>
<dbReference type="InterPro" id="IPR000719">
    <property type="entry name" value="Prot_kinase_dom"/>
</dbReference>
<keyword evidence="8" id="KW-1133">Transmembrane helix</keyword>
<keyword evidence="8" id="KW-0472">Membrane</keyword>
<dbReference type="Gene3D" id="3.30.200.20">
    <property type="entry name" value="Phosphorylase Kinase, domain 1"/>
    <property type="match status" value="1"/>
</dbReference>
<dbReference type="InterPro" id="IPR008271">
    <property type="entry name" value="Ser/Thr_kinase_AS"/>
</dbReference>
<sequence>MADGPIVDLALQRGLLSPAQVESARGLSPDEWVARGLVDRREMDLLLRLSGRPRLIAGRYEVLEEIGRGGMGVVFKCRDRRLDRVVAVKGLPDWLGSEPDRFEREARTAARLRHPNIVAVHDFGRDGDGLFLTMDYIAGRSFGQLIEASALDRRQCVAIVHQIAGALDAARRQAVVHRDVKPENILIDSRGRAYLTDFGLARRITDASTTATGLIMGTPAYMSPEQARGGQVDHRSDVYNLGATLYHALTGRIPFTGENPMAMVLSVLEGGPPAPRAVQPNVAPDLETITLKAMDREPDRRYQTAGDLAEDLRRFLGGEPILARPPTWRVRLVRSLRRYKAPAAVAVLGLCFAGAALVQSILAARDRDAQILKAEADRVALLRLTAYWNQVLLAKQGIYQRAATP</sequence>
<dbReference type="Gene3D" id="1.10.510.10">
    <property type="entry name" value="Transferase(Phosphotransferase) domain 1"/>
    <property type="match status" value="1"/>
</dbReference>
<dbReference type="InterPro" id="IPR011009">
    <property type="entry name" value="Kinase-like_dom_sf"/>
</dbReference>
<evidence type="ECO:0000256" key="8">
    <source>
        <dbReference type="SAM" id="Phobius"/>
    </source>
</evidence>
<evidence type="ECO:0000259" key="9">
    <source>
        <dbReference type="PROSITE" id="PS50011"/>
    </source>
</evidence>
<evidence type="ECO:0000256" key="1">
    <source>
        <dbReference type="ARBA" id="ARBA00012513"/>
    </source>
</evidence>
<evidence type="ECO:0000256" key="5">
    <source>
        <dbReference type="ARBA" id="ARBA00022777"/>
    </source>
</evidence>
<gene>
    <name evidence="10" type="ORF">A3F84_21245</name>
</gene>
<dbReference type="AlphaFoldDB" id="A0A1F6D4B0"/>
<dbReference type="InterPro" id="IPR017441">
    <property type="entry name" value="Protein_kinase_ATP_BS"/>
</dbReference>